<keyword evidence="1" id="KW-0732">Signal</keyword>
<name>A0A2D0AFN8_9BACT</name>
<evidence type="ECO:0000259" key="2">
    <source>
        <dbReference type="Pfam" id="PF09832"/>
    </source>
</evidence>
<evidence type="ECO:0000256" key="1">
    <source>
        <dbReference type="SAM" id="SignalP"/>
    </source>
</evidence>
<organism evidence="3 4">
    <name type="scientific">Hymenobacter amundsenii</name>
    <dbReference type="NCBI Taxonomy" id="2006685"/>
    <lineage>
        <taxon>Bacteria</taxon>
        <taxon>Pseudomonadati</taxon>
        <taxon>Bacteroidota</taxon>
        <taxon>Cytophagia</taxon>
        <taxon>Cytophagales</taxon>
        <taxon>Hymenobacteraceae</taxon>
        <taxon>Hymenobacter</taxon>
    </lineage>
</organism>
<comment type="caution">
    <text evidence="3">The sequence shown here is derived from an EMBL/GenBank/DDBJ whole genome shotgun (WGS) entry which is preliminary data.</text>
</comment>
<feature type="signal peptide" evidence="1">
    <location>
        <begin position="1"/>
        <end position="43"/>
    </location>
</feature>
<dbReference type="AlphaFoldDB" id="A0A2D0AFN8"/>
<dbReference type="Proteomes" id="UP000197277">
    <property type="component" value="Unassembled WGS sequence"/>
</dbReference>
<sequence>MIGLEADGVSGPKNSNISYLCRMKRLFLLLAAAVVLALPPASAQTTTTPAAAPATTATAVPLSAGHRKAAEALLAATNSEQNLTLTVDRMLAGQIEQNPGMKSVEPEMRAYLTKYMSWAALKNEMVELYASAFTEKELKELTKFYLTPIGRKTIEQLPQLTVAGMEIGQRRMQEHLPELQQAIAEKMKNQTPGAEQ</sequence>
<evidence type="ECO:0000313" key="4">
    <source>
        <dbReference type="Proteomes" id="UP000197277"/>
    </source>
</evidence>
<keyword evidence="4" id="KW-1185">Reference proteome</keyword>
<feature type="chain" id="PRO_5012835925" description="DUF2059 domain-containing protein" evidence="1">
    <location>
        <begin position="44"/>
        <end position="196"/>
    </location>
</feature>
<evidence type="ECO:0000313" key="3">
    <source>
        <dbReference type="EMBL" id="OWP63177.1"/>
    </source>
</evidence>
<accession>A0A2D0AFN8</accession>
<reference evidence="3 4" key="1">
    <citation type="submission" date="2017-06" db="EMBL/GenBank/DDBJ databases">
        <title>Hymenobacter amundsenii sp. nov. isolated from regoliths in Antarctica.</title>
        <authorList>
            <person name="Sedlacek I."/>
            <person name="Kralova S."/>
            <person name="Pantucek R."/>
            <person name="Svec P."/>
            <person name="Holochova P."/>
            <person name="Stankova E."/>
            <person name="Vrbovska V."/>
            <person name="Busse H.-J."/>
        </authorList>
    </citation>
    <scope>NUCLEOTIDE SEQUENCE [LARGE SCALE GENOMIC DNA]</scope>
    <source>
        <strain evidence="3 4">CCM 8682</strain>
    </source>
</reference>
<gene>
    <name evidence="3" type="ORF">CDA63_09985</name>
</gene>
<feature type="domain" description="DUF2059" evidence="2">
    <location>
        <begin position="120"/>
        <end position="178"/>
    </location>
</feature>
<dbReference type="InterPro" id="IPR018637">
    <property type="entry name" value="DUF2059"/>
</dbReference>
<dbReference type="Pfam" id="PF09832">
    <property type="entry name" value="DUF2059"/>
    <property type="match status" value="1"/>
</dbReference>
<protein>
    <recommendedName>
        <fullName evidence="2">DUF2059 domain-containing protein</fullName>
    </recommendedName>
</protein>
<dbReference type="OrthoDB" id="1143459at2"/>
<dbReference type="EMBL" id="NIRR01000014">
    <property type="protein sequence ID" value="OWP63177.1"/>
    <property type="molecule type" value="Genomic_DNA"/>
</dbReference>
<proteinExistence type="predicted"/>